<dbReference type="AlphaFoldDB" id="A0A398CCQ5"/>
<organism evidence="2 3">
    <name type="scientific">Cohnella faecalis</name>
    <dbReference type="NCBI Taxonomy" id="2315694"/>
    <lineage>
        <taxon>Bacteria</taxon>
        <taxon>Bacillati</taxon>
        <taxon>Bacillota</taxon>
        <taxon>Bacilli</taxon>
        <taxon>Bacillales</taxon>
        <taxon>Paenibacillaceae</taxon>
        <taxon>Cohnella</taxon>
    </lineage>
</organism>
<evidence type="ECO:0000259" key="1">
    <source>
        <dbReference type="PROSITE" id="PS51272"/>
    </source>
</evidence>
<sequence length="126" mass="13811">MIARAIAYANPSLQASSGELRPTDSDHISSWAEDAVNQALELGIIKGDQTGNFKPKAEATRAEMVTLLSCMLQNNAYIVPSATSPFSEVGSNWLANEICAFADGTVRRQGNHEYVRTDHCKNERLR</sequence>
<feature type="domain" description="SLH" evidence="1">
    <location>
        <begin position="19"/>
        <end position="82"/>
    </location>
</feature>
<comment type="caution">
    <text evidence="2">The sequence shown here is derived from an EMBL/GenBank/DDBJ whole genome shotgun (WGS) entry which is preliminary data.</text>
</comment>
<protein>
    <submittedName>
        <fullName evidence="2">S-layer homology domain-containing protein</fullName>
    </submittedName>
</protein>
<gene>
    <name evidence="2" type="ORF">D3H35_29540</name>
</gene>
<proteinExistence type="predicted"/>
<dbReference type="Proteomes" id="UP000266340">
    <property type="component" value="Unassembled WGS sequence"/>
</dbReference>
<name>A0A398CCQ5_9BACL</name>
<evidence type="ECO:0000313" key="2">
    <source>
        <dbReference type="EMBL" id="RIE00185.1"/>
    </source>
</evidence>
<dbReference type="EMBL" id="QXJM01000063">
    <property type="protein sequence ID" value="RIE00185.1"/>
    <property type="molecule type" value="Genomic_DNA"/>
</dbReference>
<evidence type="ECO:0000313" key="3">
    <source>
        <dbReference type="Proteomes" id="UP000266340"/>
    </source>
</evidence>
<dbReference type="RefSeq" id="WP_119152639.1">
    <property type="nucleotide sequence ID" value="NZ_JBHSOV010000008.1"/>
</dbReference>
<reference evidence="2 3" key="1">
    <citation type="submission" date="2018-09" db="EMBL/GenBank/DDBJ databases">
        <title>Cohnella cavernae sp. nov., isolated from a karst cave.</title>
        <authorList>
            <person name="Zhu H."/>
        </authorList>
    </citation>
    <scope>NUCLEOTIDE SEQUENCE [LARGE SCALE GENOMIC DNA]</scope>
    <source>
        <strain evidence="2 3">K2E09-144</strain>
    </source>
</reference>
<dbReference type="InterPro" id="IPR001119">
    <property type="entry name" value="SLH_dom"/>
</dbReference>
<accession>A0A398CCQ5</accession>
<dbReference type="Pfam" id="PF00395">
    <property type="entry name" value="SLH"/>
    <property type="match status" value="1"/>
</dbReference>
<keyword evidence="3" id="KW-1185">Reference proteome</keyword>
<dbReference type="PROSITE" id="PS51272">
    <property type="entry name" value="SLH"/>
    <property type="match status" value="1"/>
</dbReference>